<dbReference type="Pfam" id="PF02163">
    <property type="entry name" value="Peptidase_M50"/>
    <property type="match status" value="1"/>
</dbReference>
<name>A0AAP2DI84_9BACT</name>
<dbReference type="AlphaFoldDB" id="A0AAP2DI84"/>
<evidence type="ECO:0000256" key="7">
    <source>
        <dbReference type="SAM" id="Phobius"/>
    </source>
</evidence>
<keyword evidence="4 7" id="KW-0812">Transmembrane</keyword>
<keyword evidence="5 7" id="KW-1133">Transmembrane helix</keyword>
<evidence type="ECO:0000313" key="10">
    <source>
        <dbReference type="Proteomes" id="UP001319180"/>
    </source>
</evidence>
<evidence type="ECO:0000313" key="9">
    <source>
        <dbReference type="EMBL" id="MBT1689847.1"/>
    </source>
</evidence>
<dbReference type="GO" id="GO:0016020">
    <property type="term" value="C:membrane"/>
    <property type="evidence" value="ECO:0007669"/>
    <property type="project" value="UniProtKB-SubCell"/>
</dbReference>
<keyword evidence="6 7" id="KW-0472">Membrane</keyword>
<comment type="subcellular location">
    <subcellularLocation>
        <location evidence="2">Membrane</location>
        <topology evidence="2">Multi-pass membrane protein</topology>
    </subcellularLocation>
</comment>
<evidence type="ECO:0000256" key="1">
    <source>
        <dbReference type="ARBA" id="ARBA00001947"/>
    </source>
</evidence>
<evidence type="ECO:0000259" key="8">
    <source>
        <dbReference type="Pfam" id="PF02163"/>
    </source>
</evidence>
<dbReference type="InterPro" id="IPR011990">
    <property type="entry name" value="TPR-like_helical_dom_sf"/>
</dbReference>
<feature type="transmembrane region" description="Helical" evidence="7">
    <location>
        <begin position="150"/>
        <end position="171"/>
    </location>
</feature>
<dbReference type="Proteomes" id="UP001319180">
    <property type="component" value="Unassembled WGS sequence"/>
</dbReference>
<evidence type="ECO:0000256" key="6">
    <source>
        <dbReference type="ARBA" id="ARBA00023136"/>
    </source>
</evidence>
<comment type="similarity">
    <text evidence="3">Belongs to the peptidase M50B family.</text>
</comment>
<gene>
    <name evidence="9" type="ORF">KK078_25015</name>
</gene>
<dbReference type="GO" id="GO:0006508">
    <property type="term" value="P:proteolysis"/>
    <property type="evidence" value="ECO:0007669"/>
    <property type="project" value="InterPro"/>
</dbReference>
<feature type="domain" description="Peptidase M50" evidence="8">
    <location>
        <begin position="45"/>
        <end position="225"/>
    </location>
</feature>
<evidence type="ECO:0000256" key="4">
    <source>
        <dbReference type="ARBA" id="ARBA00022692"/>
    </source>
</evidence>
<evidence type="ECO:0000256" key="2">
    <source>
        <dbReference type="ARBA" id="ARBA00004141"/>
    </source>
</evidence>
<reference evidence="9 10" key="1">
    <citation type="submission" date="2021-05" db="EMBL/GenBank/DDBJ databases">
        <title>A Polyphasic approach of four new species of the genus Ohtaekwangia: Ohtaekwangia histidinii sp. nov., Ohtaekwangia cretensis sp. nov., Ohtaekwangia indiensis sp. nov., Ohtaekwangia reichenbachii sp. nov. from diverse environment.</title>
        <authorList>
            <person name="Octaviana S."/>
        </authorList>
    </citation>
    <scope>NUCLEOTIDE SEQUENCE [LARGE SCALE GENOMIC DNA]</scope>
    <source>
        <strain evidence="9 10">PWU37</strain>
    </source>
</reference>
<dbReference type="Gene3D" id="1.25.40.10">
    <property type="entry name" value="Tetratricopeptide repeat domain"/>
    <property type="match status" value="1"/>
</dbReference>
<evidence type="ECO:0000256" key="3">
    <source>
        <dbReference type="ARBA" id="ARBA00007931"/>
    </source>
</evidence>
<dbReference type="RefSeq" id="WP_254093070.1">
    <property type="nucleotide sequence ID" value="NZ_JAHESC010000049.1"/>
</dbReference>
<sequence length="409" mass="45356">MSARLFFTLLPPYALACVALGLATGPLVPDNPVIPNALVYFGLYVLALKLAVIIHEAGHLVFARLAGGKPIRMVLGMGVHELYRRHVRGVDIIIHKNFRGGYAQASFTTGSHLKLRYACYMAGGALGNLVVAAVFLALGGPPRWPHETSFYVDLSSIIITSNVLLAVGSLVPFMTNVQGRRVPTDGLYLLKLPFIARKDVKFNADADALYDIHRRIEAREYTEALPLLQAYLEKHPTEHIQQLTRALLLLKTGQFDASLSLTLQLREHLHEKAFKPFTGLFYNLLAWTYLVHDNIEQADIHSALAIQAVPGDINFRSTRGAVLIEKGKIGEGVPSLLQSMDFEYVNNATLSAAIHLLLACHRKGDLITRDKYHAFLEANYTRLDVDEKHLLDRILSRTGLTLRAATHTV</sequence>
<keyword evidence="10" id="KW-1185">Reference proteome</keyword>
<evidence type="ECO:0000256" key="5">
    <source>
        <dbReference type="ARBA" id="ARBA00022989"/>
    </source>
</evidence>
<comment type="caution">
    <text evidence="9">The sequence shown here is derived from an EMBL/GenBank/DDBJ whole genome shotgun (WGS) entry which is preliminary data.</text>
</comment>
<accession>A0AAP2DI84</accession>
<proteinExistence type="inferred from homology"/>
<dbReference type="SUPFAM" id="SSF48452">
    <property type="entry name" value="TPR-like"/>
    <property type="match status" value="1"/>
</dbReference>
<feature type="transmembrane region" description="Helical" evidence="7">
    <location>
        <begin position="37"/>
        <end position="63"/>
    </location>
</feature>
<protein>
    <recommendedName>
        <fullName evidence="8">Peptidase M50 domain-containing protein</fullName>
    </recommendedName>
</protein>
<organism evidence="9 10">
    <name type="scientific">Dawidia soli</name>
    <dbReference type="NCBI Taxonomy" id="2782352"/>
    <lineage>
        <taxon>Bacteria</taxon>
        <taxon>Pseudomonadati</taxon>
        <taxon>Bacteroidota</taxon>
        <taxon>Cytophagia</taxon>
        <taxon>Cytophagales</taxon>
        <taxon>Chryseotaleaceae</taxon>
        <taxon>Dawidia</taxon>
    </lineage>
</organism>
<comment type="cofactor">
    <cofactor evidence="1">
        <name>Zn(2+)</name>
        <dbReference type="ChEBI" id="CHEBI:29105"/>
    </cofactor>
</comment>
<dbReference type="EMBL" id="JAHESC010000049">
    <property type="protein sequence ID" value="MBT1689847.1"/>
    <property type="molecule type" value="Genomic_DNA"/>
</dbReference>
<dbReference type="InterPro" id="IPR008915">
    <property type="entry name" value="Peptidase_M50"/>
</dbReference>
<feature type="transmembrane region" description="Helical" evidence="7">
    <location>
        <begin position="117"/>
        <end position="138"/>
    </location>
</feature>